<dbReference type="RefSeq" id="WP_203879433.1">
    <property type="nucleotide sequence ID" value="NZ_BOOK01000064.1"/>
</dbReference>
<name>A0A8J3T2N7_9ACTN</name>
<comment type="caution">
    <text evidence="9">The sequence shown here is derived from an EMBL/GenBank/DDBJ whole genome shotgun (WGS) entry which is preliminary data.</text>
</comment>
<comment type="similarity">
    <text evidence="2">Belongs to the MreD family.</text>
</comment>
<dbReference type="EMBL" id="BOOK01000064">
    <property type="protein sequence ID" value="GII05204.1"/>
    <property type="molecule type" value="Genomic_DNA"/>
</dbReference>
<dbReference type="GO" id="GO:0005886">
    <property type="term" value="C:plasma membrane"/>
    <property type="evidence" value="ECO:0007669"/>
    <property type="project" value="UniProtKB-SubCell"/>
</dbReference>
<gene>
    <name evidence="9" type="ORF">Pta02_72120</name>
</gene>
<dbReference type="Pfam" id="PF04093">
    <property type="entry name" value="MreD"/>
    <property type="match status" value="1"/>
</dbReference>
<organism evidence="9 10">
    <name type="scientific">Planobispora takensis</name>
    <dbReference type="NCBI Taxonomy" id="1367882"/>
    <lineage>
        <taxon>Bacteria</taxon>
        <taxon>Bacillati</taxon>
        <taxon>Actinomycetota</taxon>
        <taxon>Actinomycetes</taxon>
        <taxon>Streptosporangiales</taxon>
        <taxon>Streptosporangiaceae</taxon>
        <taxon>Planobispora</taxon>
    </lineage>
</organism>
<keyword evidence="6 8" id="KW-1133">Transmembrane helix</keyword>
<evidence type="ECO:0008006" key="11">
    <source>
        <dbReference type="Google" id="ProtNLM"/>
    </source>
</evidence>
<proteinExistence type="inferred from homology"/>
<keyword evidence="3" id="KW-1003">Cell membrane</keyword>
<feature type="transmembrane region" description="Helical" evidence="8">
    <location>
        <begin position="101"/>
        <end position="122"/>
    </location>
</feature>
<keyword evidence="4 8" id="KW-0812">Transmembrane</keyword>
<evidence type="ECO:0000256" key="4">
    <source>
        <dbReference type="ARBA" id="ARBA00022692"/>
    </source>
</evidence>
<keyword evidence="7 8" id="KW-0472">Membrane</keyword>
<dbReference type="NCBIfam" id="TIGR03426">
    <property type="entry name" value="shape_MreD"/>
    <property type="match status" value="1"/>
</dbReference>
<dbReference type="Proteomes" id="UP000634476">
    <property type="component" value="Unassembled WGS sequence"/>
</dbReference>
<feature type="transmembrane region" description="Helical" evidence="8">
    <location>
        <begin position="134"/>
        <end position="153"/>
    </location>
</feature>
<evidence type="ECO:0000256" key="1">
    <source>
        <dbReference type="ARBA" id="ARBA00004651"/>
    </source>
</evidence>
<evidence type="ECO:0000256" key="5">
    <source>
        <dbReference type="ARBA" id="ARBA00022960"/>
    </source>
</evidence>
<comment type="subcellular location">
    <subcellularLocation>
        <location evidence="1">Cell membrane</location>
        <topology evidence="1">Multi-pass membrane protein</topology>
    </subcellularLocation>
</comment>
<accession>A0A8J3T2N7</accession>
<evidence type="ECO:0000256" key="3">
    <source>
        <dbReference type="ARBA" id="ARBA00022475"/>
    </source>
</evidence>
<evidence type="ECO:0000256" key="2">
    <source>
        <dbReference type="ARBA" id="ARBA00007776"/>
    </source>
</evidence>
<feature type="transmembrane region" description="Helical" evidence="8">
    <location>
        <begin position="70"/>
        <end position="89"/>
    </location>
</feature>
<keyword evidence="5" id="KW-0133">Cell shape</keyword>
<keyword evidence="10" id="KW-1185">Reference proteome</keyword>
<reference evidence="9" key="1">
    <citation type="submission" date="2021-01" db="EMBL/GenBank/DDBJ databases">
        <title>Whole genome shotgun sequence of Planobispora takensis NBRC 109077.</title>
        <authorList>
            <person name="Komaki H."/>
            <person name="Tamura T."/>
        </authorList>
    </citation>
    <scope>NUCLEOTIDE SEQUENCE</scope>
    <source>
        <strain evidence="9">NBRC 109077</strain>
    </source>
</reference>
<evidence type="ECO:0000313" key="9">
    <source>
        <dbReference type="EMBL" id="GII05204.1"/>
    </source>
</evidence>
<evidence type="ECO:0000313" key="10">
    <source>
        <dbReference type="Proteomes" id="UP000634476"/>
    </source>
</evidence>
<dbReference type="AlphaFoldDB" id="A0A8J3T2N7"/>
<evidence type="ECO:0000256" key="7">
    <source>
        <dbReference type="ARBA" id="ARBA00023136"/>
    </source>
</evidence>
<dbReference type="GO" id="GO:0008360">
    <property type="term" value="P:regulation of cell shape"/>
    <property type="evidence" value="ECO:0007669"/>
    <property type="project" value="UniProtKB-KW"/>
</dbReference>
<sequence>MAGRDWMSLGLLLTVMVSQVMIVNRVPVPWQVAPDLALLGVVGYALVRGSEAGTVMGFTAGLASDLLPPVAHVMGQHALVLCLIGFVAGRVAEIRPEAGPMVALVCAAAGPPVMVAAGGLLGEIRIIPETLGDVLPAAVLCNMVAAPPVVWAVTRVVRGNPRTVSWARYAVRSHP</sequence>
<feature type="transmembrane region" description="Helical" evidence="8">
    <location>
        <begin position="6"/>
        <end position="24"/>
    </location>
</feature>
<evidence type="ECO:0000256" key="6">
    <source>
        <dbReference type="ARBA" id="ARBA00022989"/>
    </source>
</evidence>
<dbReference type="InterPro" id="IPR007227">
    <property type="entry name" value="Cell_shape_determining_MreD"/>
</dbReference>
<protein>
    <recommendedName>
        <fullName evidence="11">Rod shape-determining protein MreD</fullName>
    </recommendedName>
</protein>
<evidence type="ECO:0000256" key="8">
    <source>
        <dbReference type="SAM" id="Phobius"/>
    </source>
</evidence>